<dbReference type="GO" id="GO:0008422">
    <property type="term" value="F:beta-glucosidase activity"/>
    <property type="evidence" value="ECO:0007669"/>
    <property type="project" value="TreeGrafter"/>
</dbReference>
<evidence type="ECO:0000256" key="1">
    <source>
        <dbReference type="ARBA" id="ARBA00010838"/>
    </source>
</evidence>
<dbReference type="InParanoid" id="A0A6P7GYQ3"/>
<dbReference type="Gene3D" id="3.20.20.80">
    <property type="entry name" value="Glycosidases"/>
    <property type="match status" value="1"/>
</dbReference>
<feature type="chain" id="PRO_5027909086" evidence="4">
    <location>
        <begin position="20"/>
        <end position="874"/>
    </location>
</feature>
<proteinExistence type="inferred from homology"/>
<protein>
    <submittedName>
        <fullName evidence="5">Myrosinase 1-like</fullName>
    </submittedName>
</protein>
<dbReference type="Pfam" id="PF00232">
    <property type="entry name" value="Glyco_hydro_1"/>
    <property type="match status" value="1"/>
</dbReference>
<evidence type="ECO:0000256" key="4">
    <source>
        <dbReference type="SAM" id="SignalP"/>
    </source>
</evidence>
<gene>
    <name evidence="5" type="primary">LOC114343918</name>
</gene>
<accession>A0A6P7GYQ3</accession>
<dbReference type="RefSeq" id="XP_028150563.1">
    <property type="nucleotide sequence ID" value="XM_028294762.1"/>
</dbReference>
<dbReference type="InterPro" id="IPR017853">
    <property type="entry name" value="GH"/>
</dbReference>
<keyword evidence="2" id="KW-0378">Hydrolase</keyword>
<dbReference type="PANTHER" id="PTHR10353:SF36">
    <property type="entry name" value="LP05116P"/>
    <property type="match status" value="1"/>
</dbReference>
<feature type="signal peptide" evidence="4">
    <location>
        <begin position="1"/>
        <end position="19"/>
    </location>
</feature>
<keyword evidence="4" id="KW-0732">Signal</keyword>
<sequence length="874" mass="100151">MVRALHILATLLALQLSYGDPQPGYPVHPNFPPKDCEPYPVHYPHPIPEPACEIPVIPPPHYPNIILEPVYEIPVLPVIVGPILDYDDCDYPYPGYPHGPINPGPLPPHLPLPHHLPIPEPCGGLPDWLVAWPNEWPRYFPCGWPDDWPCDFPLGLPNNWPIDFPHGLPHDWPNHFPHGWLPDNLPHGYPNAWPCDWPENWRDYWPDCWPNYWNDCELPIPLPHGHGYPHGPYPGPGSYPGPGPLGPYPGPGPLPLPHNLPYPHPSLPIESCDVIPYSHGSPHGLPYGLPQGWPNEWPRHFPNGWPDNWPCGYPLEFVPEYPQNFPHGLPHDWPNNFPHGWPLPHGYPNDWPCEWPDNWQEYWPDCWPNYWDGCDYPYPAGSVPAVPPPPESCDVFPKGFSFGVSSGAYHIEGAWDQDCKSENIWDRWLHTCPSVVIDGSNGDISADAYNHIKGDIELLNNLTVRHYVFSISWSRVIYDGCGEVNPYGIEHYRTLIKLLKLNHIEPIVVLYNGDLPQALQDQGGFLCPSFVEWYTEYARVCFECFGDDVKYWITFHKPTVVCKDGYGQGTYPPGINDGPGNYEYICGHNLLKAHAAAYHLYDDYYRPCQNGKISITLSSDWYEPQSCCDTDLCASETKLQFQIGWFAHPIYLGDYPEVMIERIRLTCDYNGYYNARLPVFSHAEIEYIKGTHDFFALAYESAFYVTPACDNYWGNICYESDVGVQLISCEGDLVTAGIRSLLGWISRNYYNPSVFITGNGYATCSRDCYDCDRIEHIKAILRSVRLSMIEDYTRVYGYTYYSYIDGFEWSLIDGRLAGYTRKYGLYDVEFDCPQKTRTARSSVAYYQHLASTGCIDNPCPIPYCYDYNYDYYHY</sequence>
<evidence type="ECO:0000256" key="3">
    <source>
        <dbReference type="ARBA" id="ARBA00023295"/>
    </source>
</evidence>
<name>A0A6P7GYQ3_DIAVI</name>
<reference evidence="5" key="1">
    <citation type="submission" date="2025-08" db="UniProtKB">
        <authorList>
            <consortium name="RefSeq"/>
        </authorList>
    </citation>
    <scope>IDENTIFICATION</scope>
</reference>
<dbReference type="InterPro" id="IPR001360">
    <property type="entry name" value="Glyco_hydro_1"/>
</dbReference>
<evidence type="ECO:0000256" key="2">
    <source>
        <dbReference type="ARBA" id="ARBA00022801"/>
    </source>
</evidence>
<dbReference type="GO" id="GO:0005975">
    <property type="term" value="P:carbohydrate metabolic process"/>
    <property type="evidence" value="ECO:0007669"/>
    <property type="project" value="InterPro"/>
</dbReference>
<evidence type="ECO:0000313" key="5">
    <source>
        <dbReference type="RefSeq" id="XP_028150563.1"/>
    </source>
</evidence>
<comment type="similarity">
    <text evidence="1">Belongs to the glycosyl hydrolase 1 family.</text>
</comment>
<keyword evidence="3" id="KW-0326">Glycosidase</keyword>
<dbReference type="SUPFAM" id="SSF51445">
    <property type="entry name" value="(Trans)glycosidases"/>
    <property type="match status" value="1"/>
</dbReference>
<dbReference type="AlphaFoldDB" id="A0A6P7GYQ3"/>
<organism evidence="5">
    <name type="scientific">Diabrotica virgifera virgifera</name>
    <name type="common">western corn rootworm</name>
    <dbReference type="NCBI Taxonomy" id="50390"/>
    <lineage>
        <taxon>Eukaryota</taxon>
        <taxon>Metazoa</taxon>
        <taxon>Ecdysozoa</taxon>
        <taxon>Arthropoda</taxon>
        <taxon>Hexapoda</taxon>
        <taxon>Insecta</taxon>
        <taxon>Pterygota</taxon>
        <taxon>Neoptera</taxon>
        <taxon>Endopterygota</taxon>
        <taxon>Coleoptera</taxon>
        <taxon>Polyphaga</taxon>
        <taxon>Cucujiformia</taxon>
        <taxon>Chrysomeloidea</taxon>
        <taxon>Chrysomelidae</taxon>
        <taxon>Galerucinae</taxon>
        <taxon>Diabroticina</taxon>
        <taxon>Diabroticites</taxon>
        <taxon>Diabrotica</taxon>
    </lineage>
</organism>
<dbReference type="PANTHER" id="PTHR10353">
    <property type="entry name" value="GLYCOSYL HYDROLASE"/>
    <property type="match status" value="1"/>
</dbReference>